<sequence length="24" mass="2820">MLSYVPNIRNFKETTDFTCNAQVK</sequence>
<accession>A0A8X7CAU7</accession>
<dbReference type="AlphaFoldDB" id="A0A8X7CAU7"/>
<dbReference type="Proteomes" id="UP000886998">
    <property type="component" value="Unassembled WGS sequence"/>
</dbReference>
<protein>
    <submittedName>
        <fullName evidence="1">Uncharacterized protein</fullName>
    </submittedName>
</protein>
<organism evidence="1 2">
    <name type="scientific">Trichonephila inaurata madagascariensis</name>
    <dbReference type="NCBI Taxonomy" id="2747483"/>
    <lineage>
        <taxon>Eukaryota</taxon>
        <taxon>Metazoa</taxon>
        <taxon>Ecdysozoa</taxon>
        <taxon>Arthropoda</taxon>
        <taxon>Chelicerata</taxon>
        <taxon>Arachnida</taxon>
        <taxon>Araneae</taxon>
        <taxon>Araneomorphae</taxon>
        <taxon>Entelegynae</taxon>
        <taxon>Araneoidea</taxon>
        <taxon>Nephilidae</taxon>
        <taxon>Trichonephila</taxon>
        <taxon>Trichonephila inaurata</taxon>
    </lineage>
</organism>
<reference evidence="1" key="1">
    <citation type="submission" date="2020-08" db="EMBL/GenBank/DDBJ databases">
        <title>Multicomponent nature underlies the extraordinary mechanical properties of spider dragline silk.</title>
        <authorList>
            <person name="Kono N."/>
            <person name="Nakamura H."/>
            <person name="Mori M."/>
            <person name="Yoshida Y."/>
            <person name="Ohtoshi R."/>
            <person name="Malay A.D."/>
            <person name="Moran D.A.P."/>
            <person name="Tomita M."/>
            <person name="Numata K."/>
            <person name="Arakawa K."/>
        </authorList>
    </citation>
    <scope>NUCLEOTIDE SEQUENCE</scope>
</reference>
<keyword evidence="2" id="KW-1185">Reference proteome</keyword>
<name>A0A8X7CAU7_9ARAC</name>
<evidence type="ECO:0000313" key="1">
    <source>
        <dbReference type="EMBL" id="GFY60033.1"/>
    </source>
</evidence>
<dbReference type="EMBL" id="BMAV01012940">
    <property type="protein sequence ID" value="GFY60033.1"/>
    <property type="molecule type" value="Genomic_DNA"/>
</dbReference>
<gene>
    <name evidence="1" type="ORF">TNIN_130161</name>
</gene>
<feature type="non-terminal residue" evidence="1">
    <location>
        <position position="24"/>
    </location>
</feature>
<comment type="caution">
    <text evidence="1">The sequence shown here is derived from an EMBL/GenBank/DDBJ whole genome shotgun (WGS) entry which is preliminary data.</text>
</comment>
<evidence type="ECO:0000313" key="2">
    <source>
        <dbReference type="Proteomes" id="UP000886998"/>
    </source>
</evidence>
<proteinExistence type="predicted"/>